<name>A0A557P9P1_9VIBR</name>
<protein>
    <recommendedName>
        <fullName evidence="4">Replication protein</fullName>
    </recommendedName>
</protein>
<evidence type="ECO:0000313" key="3">
    <source>
        <dbReference type="Proteomes" id="UP000319828"/>
    </source>
</evidence>
<evidence type="ECO:0008006" key="4">
    <source>
        <dbReference type="Google" id="ProtNLM"/>
    </source>
</evidence>
<evidence type="ECO:0000313" key="2">
    <source>
        <dbReference type="EMBL" id="TVO37370.1"/>
    </source>
</evidence>
<dbReference type="EMBL" id="VMKJ01000010">
    <property type="protein sequence ID" value="TVO37370.1"/>
    <property type="molecule type" value="Genomic_DNA"/>
</dbReference>
<comment type="caution">
    <text evidence="2">The sequence shown here is derived from an EMBL/GenBank/DDBJ whole genome shotgun (WGS) entry which is preliminary data.</text>
</comment>
<dbReference type="AlphaFoldDB" id="A0A557P9P1"/>
<feature type="region of interest" description="Disordered" evidence="1">
    <location>
        <begin position="148"/>
        <end position="175"/>
    </location>
</feature>
<gene>
    <name evidence="2" type="ORF">FOF44_07105</name>
</gene>
<dbReference type="RefSeq" id="WP_144387881.1">
    <property type="nucleotide sequence ID" value="NZ_CANNCB010000017.1"/>
</dbReference>
<feature type="region of interest" description="Disordered" evidence="1">
    <location>
        <begin position="111"/>
        <end position="135"/>
    </location>
</feature>
<dbReference type="OrthoDB" id="82456at2"/>
<proteinExistence type="predicted"/>
<dbReference type="Proteomes" id="UP000319828">
    <property type="component" value="Unassembled WGS sequence"/>
</dbReference>
<organism evidence="2 3">
    <name type="scientific">Vibrio algivorus</name>
    <dbReference type="NCBI Taxonomy" id="1667024"/>
    <lineage>
        <taxon>Bacteria</taxon>
        <taxon>Pseudomonadati</taxon>
        <taxon>Pseudomonadota</taxon>
        <taxon>Gammaproteobacteria</taxon>
        <taxon>Vibrionales</taxon>
        <taxon>Vibrionaceae</taxon>
        <taxon>Vibrio</taxon>
    </lineage>
</organism>
<reference evidence="2 3" key="1">
    <citation type="submission" date="2019-07" db="EMBL/GenBank/DDBJ databases">
        <title>The draft genome sequence of Vibrio algivorus M1486.</title>
        <authorList>
            <person name="Meng X."/>
        </authorList>
    </citation>
    <scope>NUCLEOTIDE SEQUENCE [LARGE SCALE GENOMIC DNA]</scope>
    <source>
        <strain evidence="2 3">M1486</strain>
    </source>
</reference>
<evidence type="ECO:0000256" key="1">
    <source>
        <dbReference type="SAM" id="MobiDB-lite"/>
    </source>
</evidence>
<accession>A0A557P9P1</accession>
<sequence>MRFSLYINQEKAMEWGLNANLAILFGYLHDLPTWGKAFVIDGEVYYWSGKDKIISELPLLTDKPDTIKRHMASLEKLGLIERKTHQNHPLVKITAKGKLWNKSEKEFNQVGKKIPTSGDNCPDQGGKNIPTRAGKISPILDNQDYIKDLSSSQNSSDDKIKSIPSADIQTPKGEKWGTKQDIDAVDWMYRRVRKVNEAARRPKLVNWANDIRLMRNALNVSHREICELFKFANEHHFWAENIQSPKALRKQWDKLLAQRNTMTRPAANEPDFHDTSWADNIDWEM</sequence>